<reference evidence="7" key="1">
    <citation type="submission" date="2020-11" db="EMBL/GenBank/DDBJ databases">
        <title>Gallus gallus (Chicken) genome, bGalGal1, GRCg7b, maternal haplotype autosomes + Z &amp; W.</title>
        <authorList>
            <person name="Warren W."/>
            <person name="Formenti G."/>
            <person name="Fedrigo O."/>
            <person name="Haase B."/>
            <person name="Mountcastle J."/>
            <person name="Balacco J."/>
            <person name="Tracey A."/>
            <person name="Schneider V."/>
            <person name="Okimoto R."/>
            <person name="Cheng H."/>
            <person name="Hawken R."/>
            <person name="Howe K."/>
            <person name="Jarvis E.D."/>
        </authorList>
    </citation>
    <scope>NUCLEOTIDE SEQUENCE [LARGE SCALE GENOMIC DNA]</scope>
    <source>
        <strain evidence="7">Broiler</strain>
    </source>
</reference>
<feature type="chain" id="PRO_5036468148" evidence="5">
    <location>
        <begin position="20"/>
        <end position="302"/>
    </location>
</feature>
<reference evidence="7" key="2">
    <citation type="submission" date="2025-08" db="UniProtKB">
        <authorList>
            <consortium name="Ensembl"/>
        </authorList>
    </citation>
    <scope>IDENTIFICATION</scope>
    <source>
        <strain evidence="7">broiler</strain>
    </source>
</reference>
<dbReference type="GO" id="GO:0043524">
    <property type="term" value="P:negative regulation of neuron apoptotic process"/>
    <property type="evidence" value="ECO:0007669"/>
    <property type="project" value="Ensembl"/>
</dbReference>
<dbReference type="SUPFAM" id="SSF57277">
    <property type="entry name" value="Granulin repeat"/>
    <property type="match status" value="4"/>
</dbReference>
<dbReference type="PANTHER" id="PTHR12274:SF3">
    <property type="entry name" value="PROGRANULIN"/>
    <property type="match status" value="1"/>
</dbReference>
<keyword evidence="5" id="KW-0732">Signal</keyword>
<dbReference type="InterPro" id="IPR000118">
    <property type="entry name" value="Granulin"/>
</dbReference>
<proteinExistence type="inferred from homology"/>
<evidence type="ECO:0000256" key="5">
    <source>
        <dbReference type="SAM" id="SignalP"/>
    </source>
</evidence>
<dbReference type="GO" id="GO:0005886">
    <property type="term" value="C:plasma membrane"/>
    <property type="evidence" value="ECO:0007669"/>
    <property type="project" value="Ensembl"/>
</dbReference>
<feature type="domain" description="Granulins" evidence="6">
    <location>
        <begin position="211"/>
        <end position="224"/>
    </location>
</feature>
<dbReference type="Ensembl" id="ENSGALT00010057214.1">
    <property type="protein sequence ID" value="ENSGALP00010034796.1"/>
    <property type="gene ID" value="ENSGALG00010023487.1"/>
</dbReference>
<name>A0A8V0ZVA9_CHICK</name>
<dbReference type="InterPro" id="IPR037277">
    <property type="entry name" value="Granulin_sf"/>
</dbReference>
<dbReference type="GO" id="GO:0007042">
    <property type="term" value="P:lysosomal lumen acidification"/>
    <property type="evidence" value="ECO:0007669"/>
    <property type="project" value="Ensembl"/>
</dbReference>
<organism evidence="7 8">
    <name type="scientific">Gallus gallus</name>
    <name type="common">Chicken</name>
    <dbReference type="NCBI Taxonomy" id="9031"/>
    <lineage>
        <taxon>Eukaryota</taxon>
        <taxon>Metazoa</taxon>
        <taxon>Chordata</taxon>
        <taxon>Craniata</taxon>
        <taxon>Vertebrata</taxon>
        <taxon>Euteleostomi</taxon>
        <taxon>Archelosauria</taxon>
        <taxon>Archosauria</taxon>
        <taxon>Dinosauria</taxon>
        <taxon>Saurischia</taxon>
        <taxon>Theropoda</taxon>
        <taxon>Coelurosauria</taxon>
        <taxon>Aves</taxon>
        <taxon>Neognathae</taxon>
        <taxon>Galloanserae</taxon>
        <taxon>Galliformes</taxon>
        <taxon>Phasianidae</taxon>
        <taxon>Phasianinae</taxon>
        <taxon>Gallus</taxon>
    </lineage>
</organism>
<dbReference type="GO" id="GO:0005615">
    <property type="term" value="C:extracellular space"/>
    <property type="evidence" value="ECO:0007669"/>
    <property type="project" value="Ensembl"/>
</dbReference>
<evidence type="ECO:0000313" key="8">
    <source>
        <dbReference type="Proteomes" id="UP000000539"/>
    </source>
</evidence>
<dbReference type="GO" id="GO:0005783">
    <property type="term" value="C:endoplasmic reticulum"/>
    <property type="evidence" value="ECO:0007669"/>
    <property type="project" value="Ensembl"/>
</dbReference>
<keyword evidence="8" id="KW-1185">Reference proteome</keyword>
<dbReference type="GO" id="GO:0005794">
    <property type="term" value="C:Golgi apparatus"/>
    <property type="evidence" value="ECO:0007669"/>
    <property type="project" value="Ensembl"/>
</dbReference>
<dbReference type="GO" id="GO:1905673">
    <property type="term" value="P:positive regulation of lysosome organization"/>
    <property type="evidence" value="ECO:0007669"/>
    <property type="project" value="Ensembl"/>
</dbReference>
<dbReference type="GO" id="GO:0050821">
    <property type="term" value="P:protein stabilization"/>
    <property type="evidence" value="ECO:0007669"/>
    <property type="project" value="Ensembl"/>
</dbReference>
<dbReference type="GO" id="GO:0060266">
    <property type="term" value="P:negative regulation of respiratory burst involved in inflammatory response"/>
    <property type="evidence" value="ECO:0007669"/>
    <property type="project" value="Ensembl"/>
</dbReference>
<dbReference type="AlphaFoldDB" id="A0A8V0ZVA9"/>
<dbReference type="GO" id="GO:0030335">
    <property type="term" value="P:positive regulation of cell migration"/>
    <property type="evidence" value="ECO:0007669"/>
    <property type="project" value="Ensembl"/>
</dbReference>
<keyword evidence="3" id="KW-0964">Secreted</keyword>
<evidence type="ECO:0000256" key="1">
    <source>
        <dbReference type="ARBA" id="ARBA00004613"/>
    </source>
</evidence>
<dbReference type="GO" id="GO:0007041">
    <property type="term" value="P:lysosomal transport"/>
    <property type="evidence" value="ECO:0007669"/>
    <property type="project" value="Ensembl"/>
</dbReference>
<dbReference type="GO" id="GO:0051087">
    <property type="term" value="F:protein-folding chaperone binding"/>
    <property type="evidence" value="ECO:0007669"/>
    <property type="project" value="Ensembl"/>
</dbReference>
<feature type="domain" description="Granulins" evidence="6">
    <location>
        <begin position="54"/>
        <end position="67"/>
    </location>
</feature>
<sequence length="302" mass="31738">MRAALTLWLALIGGAAVTALRCPDGASECPQNTTCCGTASGAWGCCPMPEAVCCRDEEHCCPHSTSCDLERGRCVSPTGDVPMATKFPAWKRPPGAAAQPRLRVPAVALLRVQCPDNSSACPDGATCCQLPSGRYGCCPLQNAVCCGDGWHCCPQGTACDLQRSMCTSVRDVARVGDVKCDDEMSCPDGNTCCRLSSGQWGCCPLEQAVCCPDHIHCCPQGYTCDPQGGTCLQGGVRLPWLRKTPALWGRGGDVRCDDRTSCPDGSTCCRLSGGAWGCCPLEQVGGGVVLGSGWHWVERVLG</sequence>
<dbReference type="PANTHER" id="PTHR12274">
    <property type="entry name" value="GRANULIN"/>
    <property type="match status" value="1"/>
</dbReference>
<evidence type="ECO:0000256" key="3">
    <source>
        <dbReference type="ARBA" id="ARBA00022525"/>
    </source>
</evidence>
<accession>A0A8V0ZVA9</accession>
<dbReference type="Pfam" id="PF00396">
    <property type="entry name" value="Granulin"/>
    <property type="match status" value="3"/>
</dbReference>
<dbReference type="GO" id="GO:0050679">
    <property type="term" value="P:positive regulation of epithelial cell proliferation"/>
    <property type="evidence" value="ECO:0007669"/>
    <property type="project" value="Ensembl"/>
</dbReference>
<dbReference type="GO" id="GO:1902564">
    <property type="term" value="P:negative regulation of neutrophil activation"/>
    <property type="evidence" value="ECO:0007669"/>
    <property type="project" value="Ensembl"/>
</dbReference>
<dbReference type="PROSITE" id="PS00799">
    <property type="entry name" value="GRANULINS"/>
    <property type="match status" value="3"/>
</dbReference>
<evidence type="ECO:0000259" key="6">
    <source>
        <dbReference type="PROSITE" id="PS00799"/>
    </source>
</evidence>
<dbReference type="GO" id="GO:0005576">
    <property type="term" value="C:extracellular region"/>
    <property type="evidence" value="ECO:0000318"/>
    <property type="project" value="GO_Central"/>
</dbReference>
<comment type="subcellular location">
    <subcellularLocation>
        <location evidence="1">Secreted</location>
    </subcellularLocation>
</comment>
<evidence type="ECO:0000313" key="7">
    <source>
        <dbReference type="Ensembl" id="ENSGALP00010034796.1"/>
    </source>
</evidence>
<protein>
    <submittedName>
        <fullName evidence="7">Granulin precursor</fullName>
    </submittedName>
</protein>
<dbReference type="Proteomes" id="UP000000539">
    <property type="component" value="Chromosome 27"/>
</dbReference>
<dbReference type="InterPro" id="IPR039036">
    <property type="entry name" value="Granulin_fam"/>
</dbReference>
<dbReference type="Gene3D" id="2.10.25.160">
    <property type="entry name" value="Granulin"/>
    <property type="match status" value="4"/>
</dbReference>
<dbReference type="GeneTree" id="ENSGT00470000042293"/>
<feature type="signal peptide" evidence="5">
    <location>
        <begin position="1"/>
        <end position="19"/>
    </location>
</feature>
<dbReference type="FunFam" id="2.10.25.160:FF:000001">
    <property type="entry name" value="Granulin precursor"/>
    <property type="match status" value="1"/>
</dbReference>
<keyword evidence="4" id="KW-1015">Disulfide bond</keyword>
<feature type="domain" description="Granulins" evidence="6">
    <location>
        <begin position="146"/>
        <end position="159"/>
    </location>
</feature>
<comment type="similarity">
    <text evidence="2">Belongs to the granulin family.</text>
</comment>
<evidence type="ECO:0000256" key="2">
    <source>
        <dbReference type="ARBA" id="ARBA00010093"/>
    </source>
</evidence>
<dbReference type="GO" id="GO:0005770">
    <property type="term" value="C:late endosome"/>
    <property type="evidence" value="ECO:0007669"/>
    <property type="project" value="Ensembl"/>
</dbReference>
<evidence type="ECO:0000256" key="4">
    <source>
        <dbReference type="ARBA" id="ARBA00023157"/>
    </source>
</evidence>
<dbReference type="GO" id="GO:0005765">
    <property type="term" value="C:lysosomal membrane"/>
    <property type="evidence" value="ECO:0007669"/>
    <property type="project" value="Ensembl"/>
</dbReference>
<dbReference type="SMART" id="SM00277">
    <property type="entry name" value="GRAN"/>
    <property type="match status" value="4"/>
</dbReference>
<reference evidence="7" key="3">
    <citation type="submission" date="2025-09" db="UniProtKB">
        <authorList>
            <consortium name="Ensembl"/>
        </authorList>
    </citation>
    <scope>IDENTIFICATION</scope>
    <source>
        <strain evidence="7">broiler</strain>
    </source>
</reference>